<feature type="compositionally biased region" description="Basic and acidic residues" evidence="1">
    <location>
        <begin position="44"/>
        <end position="57"/>
    </location>
</feature>
<evidence type="ECO:0000313" key="2">
    <source>
        <dbReference type="EMBL" id="ELA26006.1"/>
    </source>
</evidence>
<dbReference type="EMBL" id="KB021085">
    <property type="protein sequence ID" value="ELA26006.1"/>
    <property type="molecule type" value="Genomic_DNA"/>
</dbReference>
<sequence>MSSQFSMANVAPQKGVPHADAHDPSSPAAEAARVIERTNSWKPSFERRQSWNKEDQKRELQMSHIEDVKTGPGREGCHDQDRLTTQSIKLGMLGKGNKAFKIA</sequence>
<protein>
    <submittedName>
        <fullName evidence="2">Uncharacterized protein</fullName>
    </submittedName>
</protein>
<evidence type="ECO:0000256" key="1">
    <source>
        <dbReference type="SAM" id="MobiDB-lite"/>
    </source>
</evidence>
<gene>
    <name evidence="2" type="ORF">CGGC5_12942</name>
</gene>
<name>L2FIY6_COLFN</name>
<proteinExistence type="predicted"/>
<dbReference type="HOGENOM" id="CLU_2386014_0_0_1"/>
<organism evidence="2">
    <name type="scientific">Colletotrichum fructicola (strain Nara gc5)</name>
    <name type="common">Anthracnose fungus</name>
    <name type="synonym">Colletotrichum gloeosporioides (strain Nara gc5)</name>
    <dbReference type="NCBI Taxonomy" id="1213859"/>
    <lineage>
        <taxon>Eukaryota</taxon>
        <taxon>Fungi</taxon>
        <taxon>Dikarya</taxon>
        <taxon>Ascomycota</taxon>
        <taxon>Pezizomycotina</taxon>
        <taxon>Sordariomycetes</taxon>
        <taxon>Hypocreomycetidae</taxon>
        <taxon>Glomerellales</taxon>
        <taxon>Glomerellaceae</taxon>
        <taxon>Colletotrichum</taxon>
        <taxon>Colletotrichum gloeosporioides species complex</taxon>
    </lineage>
</organism>
<accession>L2FIY6</accession>
<reference evidence="2" key="1">
    <citation type="submission" date="2012-08" db="EMBL/GenBank/DDBJ databases">
        <title>Genome analysis of Colletotrichum orbiculare and Colletotrichum fructicola.</title>
        <authorList>
            <person name="Gan P.H.P."/>
            <person name="Ikeda K."/>
            <person name="Irieda H."/>
            <person name="Narusaka M."/>
            <person name="O'Connell R.J."/>
            <person name="Narusaka Y."/>
            <person name="Takano Y."/>
            <person name="Kubo Y."/>
            <person name="Shirasu K."/>
        </authorList>
    </citation>
    <scope>NUCLEOTIDE SEQUENCE</scope>
    <source>
        <strain evidence="2">Nara gc5</strain>
    </source>
</reference>
<dbReference type="AlphaFoldDB" id="L2FIY6"/>
<feature type="region of interest" description="Disordered" evidence="1">
    <location>
        <begin position="1"/>
        <end position="57"/>
    </location>
</feature>